<dbReference type="InterPro" id="IPR051122">
    <property type="entry name" value="SDR_DHRS6-like"/>
</dbReference>
<dbReference type="PRINTS" id="PR00081">
    <property type="entry name" value="GDHRDH"/>
</dbReference>
<dbReference type="InterPro" id="IPR036291">
    <property type="entry name" value="NAD(P)-bd_dom_sf"/>
</dbReference>
<keyword evidence="4" id="KW-1185">Reference proteome</keyword>
<comment type="similarity">
    <text evidence="1">Belongs to the short-chain dehydrogenases/reductases (SDR) family.</text>
</comment>
<comment type="caution">
    <text evidence="3">The sequence shown here is derived from an EMBL/GenBank/DDBJ whole genome shotgun (WGS) entry which is preliminary data.</text>
</comment>
<organism evidence="3 4">
    <name type="scientific">Chromobacterium violaceum</name>
    <dbReference type="NCBI Taxonomy" id="536"/>
    <lineage>
        <taxon>Bacteria</taxon>
        <taxon>Pseudomonadati</taxon>
        <taxon>Pseudomonadota</taxon>
        <taxon>Betaproteobacteria</taxon>
        <taxon>Neisseriales</taxon>
        <taxon>Chromobacteriaceae</taxon>
        <taxon>Chromobacterium</taxon>
    </lineage>
</organism>
<dbReference type="OMA" id="HTVLYLM"/>
<dbReference type="PANTHER" id="PTHR43477">
    <property type="entry name" value="DIHYDROANTICAPSIN 7-DEHYDROGENASE"/>
    <property type="match status" value="1"/>
</dbReference>
<gene>
    <name evidence="3" type="ORF">CBW21_05030</name>
</gene>
<dbReference type="RefSeq" id="WP_011136357.1">
    <property type="nucleotide sequence ID" value="NZ_JABXOB010000017.1"/>
</dbReference>
<evidence type="ECO:0000256" key="1">
    <source>
        <dbReference type="ARBA" id="ARBA00006484"/>
    </source>
</evidence>
<dbReference type="SUPFAM" id="SSF51735">
    <property type="entry name" value="NAD(P)-binding Rossmann-fold domains"/>
    <property type="match status" value="1"/>
</dbReference>
<keyword evidence="2" id="KW-0560">Oxidoreductase</keyword>
<evidence type="ECO:0000256" key="2">
    <source>
        <dbReference type="ARBA" id="ARBA00023002"/>
    </source>
</evidence>
<dbReference type="Gene3D" id="3.40.50.720">
    <property type="entry name" value="NAD(P)-binding Rossmann-like Domain"/>
    <property type="match status" value="1"/>
</dbReference>
<sequence length="235" mass="24163">MNAPSDFLRHKTVAVLGGTSGIGRAAALAASEAGAQVYVLGRSAAQPGPWQSLRADVTDLYSLRNAFAGIGRIDHLVLTAGARVGSPRLEDATLDDLQRTFEVKLFGALLAAQQALPYLAPDASITFTSGLLSRKYGPGGLLKSAVNAALEAAAKNLAKELAPRRVNVVSPGVVDTELWGEAGSEGRAAAMARIASGLPLGRVGRPQDLAQAYLFAMGNAFLTGAVLDVDGGGLL</sequence>
<proteinExistence type="inferred from homology"/>
<evidence type="ECO:0000313" key="3">
    <source>
        <dbReference type="EMBL" id="OVE49902.1"/>
    </source>
</evidence>
<dbReference type="PANTHER" id="PTHR43477:SF1">
    <property type="entry name" value="DIHYDROANTICAPSIN 7-DEHYDROGENASE"/>
    <property type="match status" value="1"/>
</dbReference>
<dbReference type="Pfam" id="PF13561">
    <property type="entry name" value="adh_short_C2"/>
    <property type="match status" value="1"/>
</dbReference>
<protein>
    <submittedName>
        <fullName evidence="3">Dehydrogenase</fullName>
    </submittedName>
</protein>
<reference evidence="3 4" key="1">
    <citation type="submission" date="2017-05" db="EMBL/GenBank/DDBJ databases">
        <title>Chromobacterium violaceum GHPS1 isolated from Hydrocarbon polluted soil in French Guiana display an awesome secondary metabolite arsenal and a battery of drug and heavy-metal-resistance and detoxification of xenobiotics proteins.</title>
        <authorList>
            <person name="Belbahri L."/>
        </authorList>
    </citation>
    <scope>NUCLEOTIDE SEQUENCE [LARGE SCALE GENOMIC DNA]</scope>
    <source>
        <strain evidence="3 4">GHPS1</strain>
    </source>
</reference>
<dbReference type="Proteomes" id="UP000196342">
    <property type="component" value="Unassembled WGS sequence"/>
</dbReference>
<dbReference type="InterPro" id="IPR002347">
    <property type="entry name" value="SDR_fam"/>
</dbReference>
<dbReference type="GO" id="GO:0016491">
    <property type="term" value="F:oxidoreductase activity"/>
    <property type="evidence" value="ECO:0007669"/>
    <property type="project" value="UniProtKB-KW"/>
</dbReference>
<dbReference type="EMBL" id="NHOO01000003">
    <property type="protein sequence ID" value="OVE49902.1"/>
    <property type="molecule type" value="Genomic_DNA"/>
</dbReference>
<name>A0A202BEQ5_CHRVL</name>
<accession>A0A202BEQ5</accession>
<evidence type="ECO:0000313" key="4">
    <source>
        <dbReference type="Proteomes" id="UP000196342"/>
    </source>
</evidence>
<dbReference type="AlphaFoldDB" id="A0A202BEQ5"/>